<evidence type="ECO:0000313" key="1">
    <source>
        <dbReference type="EMBL" id="TGZ81442.1"/>
    </source>
</evidence>
<reference evidence="1 2" key="1">
    <citation type="submission" date="2019-04" db="EMBL/GenBank/DDBJ databases">
        <title>Comparative genomics and transcriptomics to analyze fruiting body development in filamentous ascomycetes.</title>
        <authorList>
            <consortium name="DOE Joint Genome Institute"/>
            <person name="Lutkenhaus R."/>
            <person name="Traeger S."/>
            <person name="Breuer J."/>
            <person name="Kuo A."/>
            <person name="Lipzen A."/>
            <person name="Pangilinan J."/>
            <person name="Dilworth D."/>
            <person name="Sandor L."/>
            <person name="Poggeler S."/>
            <person name="Barry K."/>
            <person name="Grigoriev I.V."/>
            <person name="Nowrousian M."/>
        </authorList>
    </citation>
    <scope>NUCLEOTIDE SEQUENCE [LARGE SCALE GENOMIC DNA]</scope>
    <source>
        <strain evidence="1 2">CBS 389.68</strain>
    </source>
</reference>
<accession>A0A4S2MXK4</accession>
<gene>
    <name evidence="1" type="ORF">EX30DRAFT_263555</name>
</gene>
<protein>
    <submittedName>
        <fullName evidence="1">Uncharacterized protein</fullName>
    </submittedName>
</protein>
<organism evidence="1 2">
    <name type="scientific">Ascodesmis nigricans</name>
    <dbReference type="NCBI Taxonomy" id="341454"/>
    <lineage>
        <taxon>Eukaryota</taxon>
        <taxon>Fungi</taxon>
        <taxon>Dikarya</taxon>
        <taxon>Ascomycota</taxon>
        <taxon>Pezizomycotina</taxon>
        <taxon>Pezizomycetes</taxon>
        <taxon>Pezizales</taxon>
        <taxon>Ascodesmidaceae</taxon>
        <taxon>Ascodesmis</taxon>
    </lineage>
</organism>
<name>A0A4S2MXK4_9PEZI</name>
<dbReference type="EMBL" id="ML220119">
    <property type="protein sequence ID" value="TGZ81442.1"/>
    <property type="molecule type" value="Genomic_DNA"/>
</dbReference>
<sequence length="114" mass="12860">MLKISYEDMSIKQSGLAMCSLRNGMDNLENKRTKRVLSIHPSIKYTFCWRSIEPTSSTHTKHVSTSNIATESRALSTRSAHRECTTKASLRSLCYSSISAPLSFHSHQLQLPFP</sequence>
<dbReference type="Proteomes" id="UP000298138">
    <property type="component" value="Unassembled WGS sequence"/>
</dbReference>
<evidence type="ECO:0000313" key="2">
    <source>
        <dbReference type="Proteomes" id="UP000298138"/>
    </source>
</evidence>
<keyword evidence="2" id="KW-1185">Reference proteome</keyword>
<dbReference type="InParanoid" id="A0A4S2MXK4"/>
<proteinExistence type="predicted"/>
<dbReference type="AlphaFoldDB" id="A0A4S2MXK4"/>